<evidence type="ECO:0000313" key="2">
    <source>
        <dbReference type="EMBL" id="EPE29206.1"/>
    </source>
</evidence>
<dbReference type="RefSeq" id="XP_008083315.1">
    <property type="nucleotide sequence ID" value="XM_008085124.1"/>
</dbReference>
<name>S3DB62_GLAL2</name>
<dbReference type="InterPro" id="IPR045518">
    <property type="entry name" value="2EXR"/>
</dbReference>
<dbReference type="Proteomes" id="UP000016922">
    <property type="component" value="Unassembled WGS sequence"/>
</dbReference>
<feature type="domain" description="2EXR" evidence="1">
    <location>
        <begin position="14"/>
        <end position="92"/>
    </location>
</feature>
<dbReference type="HOGENOM" id="CLU_1266992_0_0_1"/>
<sequence>MSLSISHGLRKPTNFNSLPAELKNQIFNSLLAPRVVKIFWSYFTKTFYTNARFPSALHLCHDSRSLALAHYTLSFGLTPEKSRIYFSYTHDTADFQWTYLANYSGLGVHYEVLRTKLGAQDYAGLSRITMKERELTGRATDSFVDLRGFRNLSDVFVICDRSAAQVDKNWSVVILQDLWRGLEDDVERWGRGPGRWPRLWCDKVGNTSIRMFACYEDR</sequence>
<accession>S3DB62</accession>
<organism evidence="2 3">
    <name type="scientific">Glarea lozoyensis (strain ATCC 20868 / MF5171)</name>
    <dbReference type="NCBI Taxonomy" id="1116229"/>
    <lineage>
        <taxon>Eukaryota</taxon>
        <taxon>Fungi</taxon>
        <taxon>Dikarya</taxon>
        <taxon>Ascomycota</taxon>
        <taxon>Pezizomycotina</taxon>
        <taxon>Leotiomycetes</taxon>
        <taxon>Helotiales</taxon>
        <taxon>Helotiaceae</taxon>
        <taxon>Glarea</taxon>
    </lineage>
</organism>
<dbReference type="Pfam" id="PF20150">
    <property type="entry name" value="2EXR"/>
    <property type="match status" value="1"/>
</dbReference>
<proteinExistence type="predicted"/>
<dbReference type="OMA" id="RIVKICW"/>
<dbReference type="OrthoDB" id="3439599at2759"/>
<dbReference type="GeneID" id="19459424"/>
<dbReference type="EMBL" id="KE145367">
    <property type="protein sequence ID" value="EPE29206.1"/>
    <property type="molecule type" value="Genomic_DNA"/>
</dbReference>
<keyword evidence="3" id="KW-1185">Reference proteome</keyword>
<dbReference type="AlphaFoldDB" id="S3DB62"/>
<protein>
    <recommendedName>
        <fullName evidence="1">2EXR domain-containing protein</fullName>
    </recommendedName>
</protein>
<reference evidence="2 3" key="1">
    <citation type="journal article" date="2013" name="BMC Genomics">
        <title>Genomics-driven discovery of the pneumocandin biosynthetic gene cluster in the fungus Glarea lozoyensis.</title>
        <authorList>
            <person name="Chen L."/>
            <person name="Yue Q."/>
            <person name="Zhang X."/>
            <person name="Xiang M."/>
            <person name="Wang C."/>
            <person name="Li S."/>
            <person name="Che Y."/>
            <person name="Ortiz-Lopez F.J."/>
            <person name="Bills G.F."/>
            <person name="Liu X."/>
            <person name="An Z."/>
        </authorList>
    </citation>
    <scope>NUCLEOTIDE SEQUENCE [LARGE SCALE GENOMIC DNA]</scope>
    <source>
        <strain evidence="3">ATCC 20868 / MF5171</strain>
    </source>
</reference>
<dbReference type="PANTHER" id="PTHR35910:SF6">
    <property type="entry name" value="2EXR DOMAIN-CONTAINING PROTEIN"/>
    <property type="match status" value="1"/>
</dbReference>
<evidence type="ECO:0000313" key="3">
    <source>
        <dbReference type="Proteomes" id="UP000016922"/>
    </source>
</evidence>
<dbReference type="KEGG" id="glz:GLAREA_00366"/>
<gene>
    <name evidence="2" type="ORF">GLAREA_00366</name>
</gene>
<evidence type="ECO:0000259" key="1">
    <source>
        <dbReference type="Pfam" id="PF20150"/>
    </source>
</evidence>
<dbReference type="PANTHER" id="PTHR35910">
    <property type="entry name" value="2EXR DOMAIN-CONTAINING PROTEIN"/>
    <property type="match status" value="1"/>
</dbReference>